<dbReference type="InterPro" id="IPR005479">
    <property type="entry name" value="CPAse_ATP-bd"/>
</dbReference>
<keyword evidence="9" id="KW-1185">Reference proteome</keyword>
<evidence type="ECO:0000313" key="9">
    <source>
        <dbReference type="Proteomes" id="UP001151081"/>
    </source>
</evidence>
<dbReference type="AlphaFoldDB" id="A0A9X3XB03"/>
<dbReference type="PANTHER" id="PTHR18866">
    <property type="entry name" value="CARBOXYLASE:PYRUVATE/ACETYL-COA/PROPIONYL-COA CARBOXYLASE"/>
    <property type="match status" value="1"/>
</dbReference>
<proteinExistence type="predicted"/>
<evidence type="ECO:0000256" key="5">
    <source>
        <dbReference type="PROSITE-ProRule" id="PRU00409"/>
    </source>
</evidence>
<feature type="domain" description="Biotin carboxylation" evidence="7">
    <location>
        <begin position="1"/>
        <end position="461"/>
    </location>
</feature>
<gene>
    <name evidence="8" type="ORF">KEG57_34680</name>
</gene>
<evidence type="ECO:0000313" key="8">
    <source>
        <dbReference type="EMBL" id="MDC3985678.1"/>
    </source>
</evidence>
<dbReference type="GO" id="GO:0005524">
    <property type="term" value="F:ATP binding"/>
    <property type="evidence" value="ECO:0007669"/>
    <property type="project" value="UniProtKB-UniRule"/>
</dbReference>
<keyword evidence="3 5" id="KW-0067">ATP-binding</keyword>
<protein>
    <submittedName>
        <fullName evidence="8">ATP-grasp domain-containing protein</fullName>
    </submittedName>
</protein>
<dbReference type="SUPFAM" id="SSF56059">
    <property type="entry name" value="Glutathione synthetase ATP-binding domain-like"/>
    <property type="match status" value="1"/>
</dbReference>
<sequence length="464" mass="49788">MFAKILIANRGEIACRIARTCKRLGIPVVAVYSDADANAPHVRMADEAVRIGPPPVKDSYLSIEAVIAAAKQTGARAIHPGYGLLSEKEAFCRAVNDAGIVFIGPRPEALDAFGDKIKAREVAKRVGVSPPPGTDGPISADDVEFATREAERIGLPILVKAAGGGGGIGMQIVEDLGKLPRALTACSDRGKSAFGDARVYLERYMRAPKHIEVQILADTHGNVVALGERECSVQRRHQKIVEETPSPAPFFQGEAGEAKRKDLFEQAKRIVRSVGYVGAGTVEFVASGDGEIFFLEVNARLQVEHCVTEMVWGIDLVEQQIRVAAGERLAPEVLAAEGRGHSIEARVYAEDPAKKFAPQPGRIEKLVWAPAGGDLRIETGVEEGSEVTPFYDPMIAKIVASGRSRAEAIARLDEALAQTTLDLVGPAGPAATNLRFLRQVLVSEAFVGGRYDTLFAEALAKEKR</sequence>
<dbReference type="SUPFAM" id="SSF52440">
    <property type="entry name" value="PreATP-grasp domain"/>
    <property type="match status" value="1"/>
</dbReference>
<dbReference type="InterPro" id="IPR005482">
    <property type="entry name" value="Biotin_COase_C"/>
</dbReference>
<evidence type="ECO:0000259" key="7">
    <source>
        <dbReference type="PROSITE" id="PS50979"/>
    </source>
</evidence>
<dbReference type="GO" id="GO:0016874">
    <property type="term" value="F:ligase activity"/>
    <property type="evidence" value="ECO:0007669"/>
    <property type="project" value="UniProtKB-KW"/>
</dbReference>
<evidence type="ECO:0000256" key="3">
    <source>
        <dbReference type="ARBA" id="ARBA00022840"/>
    </source>
</evidence>
<feature type="domain" description="ATP-grasp" evidence="6">
    <location>
        <begin position="120"/>
        <end position="325"/>
    </location>
</feature>
<comment type="caution">
    <text evidence="8">The sequence shown here is derived from an EMBL/GenBank/DDBJ whole genome shotgun (WGS) entry which is preliminary data.</text>
</comment>
<keyword evidence="1" id="KW-0436">Ligase</keyword>
<dbReference type="Pfam" id="PF00289">
    <property type="entry name" value="Biotin_carb_N"/>
    <property type="match status" value="1"/>
</dbReference>
<name>A0A9X3XB03_9BACT</name>
<dbReference type="PROSITE" id="PS50979">
    <property type="entry name" value="BC"/>
    <property type="match status" value="1"/>
</dbReference>
<keyword evidence="4" id="KW-0092">Biotin</keyword>
<dbReference type="FunFam" id="3.40.50.20:FF:000010">
    <property type="entry name" value="Propionyl-CoA carboxylase subunit alpha"/>
    <property type="match status" value="1"/>
</dbReference>
<accession>A0A9X3XB03</accession>
<dbReference type="SUPFAM" id="SSF51246">
    <property type="entry name" value="Rudiment single hybrid motif"/>
    <property type="match status" value="1"/>
</dbReference>
<dbReference type="InterPro" id="IPR011054">
    <property type="entry name" value="Rudment_hybrid_motif"/>
</dbReference>
<dbReference type="PANTHER" id="PTHR18866:SF33">
    <property type="entry name" value="METHYLCROTONOYL-COA CARBOXYLASE SUBUNIT ALPHA, MITOCHONDRIAL-RELATED"/>
    <property type="match status" value="1"/>
</dbReference>
<evidence type="ECO:0000259" key="6">
    <source>
        <dbReference type="PROSITE" id="PS50975"/>
    </source>
</evidence>
<dbReference type="Proteomes" id="UP001151081">
    <property type="component" value="Unassembled WGS sequence"/>
</dbReference>
<dbReference type="PROSITE" id="PS50975">
    <property type="entry name" value="ATP_GRASP"/>
    <property type="match status" value="1"/>
</dbReference>
<dbReference type="GO" id="GO:0046872">
    <property type="term" value="F:metal ion binding"/>
    <property type="evidence" value="ECO:0007669"/>
    <property type="project" value="InterPro"/>
</dbReference>
<dbReference type="Gene3D" id="3.30.470.20">
    <property type="entry name" value="ATP-grasp fold, B domain"/>
    <property type="match status" value="1"/>
</dbReference>
<dbReference type="InterPro" id="IPR011764">
    <property type="entry name" value="Biotin_carboxylation_dom"/>
</dbReference>
<dbReference type="InterPro" id="IPR016185">
    <property type="entry name" value="PreATP-grasp_dom_sf"/>
</dbReference>
<keyword evidence="2 5" id="KW-0547">Nucleotide-binding</keyword>
<dbReference type="RefSeq" id="WP_272421648.1">
    <property type="nucleotide sequence ID" value="NZ_JAGTJJ010000030.1"/>
</dbReference>
<evidence type="ECO:0000256" key="4">
    <source>
        <dbReference type="ARBA" id="ARBA00023267"/>
    </source>
</evidence>
<dbReference type="SMART" id="SM00878">
    <property type="entry name" value="Biotin_carb_C"/>
    <property type="match status" value="1"/>
</dbReference>
<dbReference type="Pfam" id="PF02785">
    <property type="entry name" value="Biotin_carb_C"/>
    <property type="match status" value="1"/>
</dbReference>
<dbReference type="EMBL" id="JAGTJJ010000030">
    <property type="protein sequence ID" value="MDC3985678.1"/>
    <property type="molecule type" value="Genomic_DNA"/>
</dbReference>
<evidence type="ECO:0000256" key="2">
    <source>
        <dbReference type="ARBA" id="ARBA00022741"/>
    </source>
</evidence>
<dbReference type="PROSITE" id="PS00867">
    <property type="entry name" value="CPSASE_2"/>
    <property type="match status" value="1"/>
</dbReference>
<dbReference type="Pfam" id="PF02786">
    <property type="entry name" value="CPSase_L_D2"/>
    <property type="match status" value="1"/>
</dbReference>
<evidence type="ECO:0000256" key="1">
    <source>
        <dbReference type="ARBA" id="ARBA00022598"/>
    </source>
</evidence>
<reference evidence="8 9" key="1">
    <citation type="submission" date="2021-04" db="EMBL/GenBank/DDBJ databases">
        <title>Genome analysis of Polyangium sp.</title>
        <authorList>
            <person name="Li Y."/>
            <person name="Wang J."/>
        </authorList>
    </citation>
    <scope>NUCLEOTIDE SEQUENCE [LARGE SCALE GENOMIC DNA]</scope>
    <source>
        <strain evidence="8 9">SDU14</strain>
    </source>
</reference>
<dbReference type="InterPro" id="IPR050856">
    <property type="entry name" value="Biotin_carboxylase_complex"/>
</dbReference>
<organism evidence="8 9">
    <name type="scientific">Polyangium jinanense</name>
    <dbReference type="NCBI Taxonomy" id="2829994"/>
    <lineage>
        <taxon>Bacteria</taxon>
        <taxon>Pseudomonadati</taxon>
        <taxon>Myxococcota</taxon>
        <taxon>Polyangia</taxon>
        <taxon>Polyangiales</taxon>
        <taxon>Polyangiaceae</taxon>
        <taxon>Polyangium</taxon>
    </lineage>
</organism>
<dbReference type="InterPro" id="IPR005481">
    <property type="entry name" value="BC-like_N"/>
</dbReference>
<dbReference type="InterPro" id="IPR011761">
    <property type="entry name" value="ATP-grasp"/>
</dbReference>